<evidence type="ECO:0000313" key="1">
    <source>
        <dbReference type="EMBL" id="QHO70618.1"/>
    </source>
</evidence>
<dbReference type="Proteomes" id="UP000464507">
    <property type="component" value="Chromosome"/>
</dbReference>
<evidence type="ECO:0000313" key="2">
    <source>
        <dbReference type="Proteomes" id="UP000464507"/>
    </source>
</evidence>
<gene>
    <name evidence="1" type="ORF">BHD05_14130</name>
</gene>
<accession>A0A7L5AJ39</accession>
<dbReference type="RefSeq" id="WP_161887008.1">
    <property type="nucleotide sequence ID" value="NZ_CP017146.1"/>
</dbReference>
<organism evidence="1 2">
    <name type="scientific">Marisediminicola antarctica</name>
    <dbReference type="NCBI Taxonomy" id="674079"/>
    <lineage>
        <taxon>Bacteria</taxon>
        <taxon>Bacillati</taxon>
        <taxon>Actinomycetota</taxon>
        <taxon>Actinomycetes</taxon>
        <taxon>Micrococcales</taxon>
        <taxon>Microbacteriaceae</taxon>
        <taxon>Marisediminicola</taxon>
    </lineage>
</organism>
<keyword evidence="2" id="KW-1185">Reference proteome</keyword>
<dbReference type="KEGG" id="mant:BHD05_14130"/>
<reference evidence="1 2" key="1">
    <citation type="submission" date="2016-09" db="EMBL/GenBank/DDBJ databases">
        <title>Complete genome sequence of microbes from the polar regions.</title>
        <authorList>
            <person name="Liao L."/>
            <person name="Chen B."/>
        </authorList>
    </citation>
    <scope>NUCLEOTIDE SEQUENCE [LARGE SCALE GENOMIC DNA]</scope>
    <source>
        <strain evidence="1 2">ZS314</strain>
    </source>
</reference>
<dbReference type="AlphaFoldDB" id="A0A7L5AJ39"/>
<name>A0A7L5AJ39_9MICO</name>
<proteinExistence type="predicted"/>
<dbReference type="EMBL" id="CP017146">
    <property type="protein sequence ID" value="QHO70618.1"/>
    <property type="molecule type" value="Genomic_DNA"/>
</dbReference>
<sequence>MSVLLSSLLLLRLVMALPLPFVWLAAAGLIAGYLIGPQLAFSPFGIGSGERPSSSSRSARVC</sequence>
<protein>
    <submittedName>
        <fullName evidence="1">Uncharacterized protein</fullName>
    </submittedName>
</protein>